<dbReference type="InterPro" id="IPR045500">
    <property type="entry name" value="DUF6491"/>
</dbReference>
<keyword evidence="2" id="KW-0732">Signal</keyword>
<dbReference type="OrthoDB" id="7428974at2"/>
<name>A0A1I6M2M8_9SPHN</name>
<proteinExistence type="predicted"/>
<dbReference type="AlphaFoldDB" id="A0A1I6M2M8"/>
<protein>
    <recommendedName>
        <fullName evidence="5">KTSC domain-containing protein</fullName>
    </recommendedName>
</protein>
<feature type="chain" id="PRO_5011791307" description="KTSC domain-containing protein" evidence="2">
    <location>
        <begin position="22"/>
        <end position="124"/>
    </location>
</feature>
<dbReference type="EMBL" id="FOZG01000003">
    <property type="protein sequence ID" value="SFS09949.1"/>
    <property type="molecule type" value="Genomic_DNA"/>
</dbReference>
<evidence type="ECO:0000313" key="3">
    <source>
        <dbReference type="EMBL" id="SFS09949.1"/>
    </source>
</evidence>
<sequence length="124" mass="13582">MTKLTIIAALTGLAFATAAGAAPRQPLPPQATIPFARTITDFRTVGRDTVYIRATGRQWYRADLIGPCLDLPFVQALGFEHRGTPGIDRFSTLIVRRGRCPLRSLTKVAGPPAKSARPKRQELR</sequence>
<evidence type="ECO:0008006" key="5">
    <source>
        <dbReference type="Google" id="ProtNLM"/>
    </source>
</evidence>
<keyword evidence="4" id="KW-1185">Reference proteome</keyword>
<dbReference type="STRING" id="1166337.SAMN05192580_3348"/>
<accession>A0A1I6M2M8</accession>
<feature type="region of interest" description="Disordered" evidence="1">
    <location>
        <begin position="105"/>
        <end position="124"/>
    </location>
</feature>
<feature type="signal peptide" evidence="2">
    <location>
        <begin position="1"/>
        <end position="21"/>
    </location>
</feature>
<dbReference type="Pfam" id="PF20101">
    <property type="entry name" value="DUF6491"/>
    <property type="match status" value="1"/>
</dbReference>
<evidence type="ECO:0000256" key="1">
    <source>
        <dbReference type="SAM" id="MobiDB-lite"/>
    </source>
</evidence>
<evidence type="ECO:0000313" key="4">
    <source>
        <dbReference type="Proteomes" id="UP000198824"/>
    </source>
</evidence>
<dbReference type="RefSeq" id="WP_093316221.1">
    <property type="nucleotide sequence ID" value="NZ_FOZG01000003.1"/>
</dbReference>
<dbReference type="Proteomes" id="UP000198824">
    <property type="component" value="Unassembled WGS sequence"/>
</dbReference>
<organism evidence="3 4">
    <name type="scientific">Sphingomonas jatrophae</name>
    <dbReference type="NCBI Taxonomy" id="1166337"/>
    <lineage>
        <taxon>Bacteria</taxon>
        <taxon>Pseudomonadati</taxon>
        <taxon>Pseudomonadota</taxon>
        <taxon>Alphaproteobacteria</taxon>
        <taxon>Sphingomonadales</taxon>
        <taxon>Sphingomonadaceae</taxon>
        <taxon>Sphingomonas</taxon>
    </lineage>
</organism>
<evidence type="ECO:0000256" key="2">
    <source>
        <dbReference type="SAM" id="SignalP"/>
    </source>
</evidence>
<gene>
    <name evidence="3" type="ORF">SAMN05192580_3348</name>
</gene>
<reference evidence="3 4" key="1">
    <citation type="submission" date="2016-10" db="EMBL/GenBank/DDBJ databases">
        <authorList>
            <person name="de Groot N.N."/>
        </authorList>
    </citation>
    <scope>NUCLEOTIDE SEQUENCE [LARGE SCALE GENOMIC DNA]</scope>
    <source>
        <strain evidence="3 4">S5-249</strain>
    </source>
</reference>